<keyword evidence="8" id="KW-1015">Disulfide bond</keyword>
<evidence type="ECO:0000256" key="4">
    <source>
        <dbReference type="ARBA" id="ARBA00022634"/>
    </source>
</evidence>
<evidence type="ECO:0000256" key="8">
    <source>
        <dbReference type="ARBA" id="ARBA00023157"/>
    </source>
</evidence>
<dbReference type="NCBIfam" id="TIGR02504">
    <property type="entry name" value="NrdJ_Z"/>
    <property type="match status" value="1"/>
</dbReference>
<dbReference type="Gene3D" id="3.20.70.20">
    <property type="match status" value="1"/>
</dbReference>
<dbReference type="OrthoDB" id="9762933at2"/>
<dbReference type="InterPro" id="IPR013344">
    <property type="entry name" value="RNR_NrdJ/NrdZ"/>
</dbReference>
<dbReference type="PRINTS" id="PR01183">
    <property type="entry name" value="RIBORDTASEM1"/>
</dbReference>
<gene>
    <name evidence="14" type="ordered locus">trd_0949</name>
</gene>
<evidence type="ECO:0000256" key="1">
    <source>
        <dbReference type="ARBA" id="ARBA00001922"/>
    </source>
</evidence>
<dbReference type="UniPathway" id="UPA00326"/>
<dbReference type="EMBL" id="CP001275">
    <property type="protein sequence ID" value="ACM05053.1"/>
    <property type="molecule type" value="Genomic_DNA"/>
</dbReference>
<keyword evidence="6 11" id="KW-0560">Oxidoreductase</keyword>
<feature type="domain" description="Ribonucleotide reductase large subunit C-terminal" evidence="13">
    <location>
        <begin position="89"/>
        <end position="557"/>
    </location>
</feature>
<comment type="cofactor">
    <cofactor evidence="1 11">
        <name>adenosylcob(III)alamin</name>
        <dbReference type="ChEBI" id="CHEBI:18408"/>
    </cofactor>
</comment>
<evidence type="ECO:0000256" key="7">
    <source>
        <dbReference type="ARBA" id="ARBA00023116"/>
    </source>
</evidence>
<comment type="similarity">
    <text evidence="2 11">Belongs to the ribonucleoside diphosphate reductase class-2 family.</text>
</comment>
<dbReference type="GO" id="GO:0071897">
    <property type="term" value="P:DNA biosynthetic process"/>
    <property type="evidence" value="ECO:0007669"/>
    <property type="project" value="UniProtKB-KW"/>
</dbReference>
<dbReference type="GO" id="GO:0004748">
    <property type="term" value="F:ribonucleoside-diphosphate reductase activity, thioredoxin disulfide as acceptor"/>
    <property type="evidence" value="ECO:0007669"/>
    <property type="project" value="UniProtKB-EC"/>
</dbReference>
<evidence type="ECO:0000256" key="5">
    <source>
        <dbReference type="ARBA" id="ARBA00022741"/>
    </source>
</evidence>
<keyword evidence="9 11" id="KW-0170">Cobalt</keyword>
<dbReference type="GO" id="GO:0031419">
    <property type="term" value="F:cobalamin binding"/>
    <property type="evidence" value="ECO:0007669"/>
    <property type="project" value="UniProtKB-KW"/>
</dbReference>
<keyword evidence="3 11" id="KW-0846">Cobalamin</keyword>
<evidence type="ECO:0000256" key="3">
    <source>
        <dbReference type="ARBA" id="ARBA00022628"/>
    </source>
</evidence>
<evidence type="ECO:0000259" key="12">
    <source>
        <dbReference type="Pfam" id="PF00317"/>
    </source>
</evidence>
<dbReference type="eggNOG" id="COG0209">
    <property type="taxonomic scope" value="Bacteria"/>
</dbReference>
<evidence type="ECO:0000256" key="11">
    <source>
        <dbReference type="RuleBase" id="RU364064"/>
    </source>
</evidence>
<evidence type="ECO:0000256" key="6">
    <source>
        <dbReference type="ARBA" id="ARBA00023002"/>
    </source>
</evidence>
<evidence type="ECO:0000256" key="9">
    <source>
        <dbReference type="ARBA" id="ARBA00023285"/>
    </source>
</evidence>
<evidence type="ECO:0000256" key="2">
    <source>
        <dbReference type="ARBA" id="ARBA00007405"/>
    </source>
</evidence>
<dbReference type="PANTHER" id="PTHR43371">
    <property type="entry name" value="VITAMIN B12-DEPENDENT RIBONUCLEOTIDE REDUCTASE"/>
    <property type="match status" value="1"/>
</dbReference>
<name>B9KZV2_THERP</name>
<dbReference type="GO" id="GO:0005524">
    <property type="term" value="F:ATP binding"/>
    <property type="evidence" value="ECO:0007669"/>
    <property type="project" value="InterPro"/>
</dbReference>
<dbReference type="AlphaFoldDB" id="B9KZV2"/>
<dbReference type="CDD" id="cd02888">
    <property type="entry name" value="RNR_II_dimer"/>
    <property type="match status" value="1"/>
</dbReference>
<proteinExistence type="inferred from homology"/>
<sequence length="589" mass="65037">MPLELSDSARSLLRLRYLRRDEEGRIIETEEELFWRVARAVAAAEDAFPRGPRSAEIAEKFYELMTTLRFLPNTPALINAGTQLGQLFACFVIPVPDSLDGIFGAVRDAAKIQQTGGGTGFSFSHLRPRGDLVRSTRRPSSGAVSFIRIFDVASDVIATESVRGGANMAVLRCDHPDVREFIDAKRNPALFSRFNFSVLVTDDFLRAAIERREIALINPRTGLPFAQANAGELFDAMVDAAWEVGDPGLLFYDRIQRDNAVPALGPLEATNPCGEVPLHPWEACVLGSLNLRAFIVERGDRAFLDEAGLQESARLALRFLDNMVEVSRYPKVEIETICRANRKVGLGIMGFADLLLALRIPYGSDESVAVADRVMGLVQAAAVEASRRLAEERGPFPNFPISRYAARGEPPRRNATVTTVAPTGSISIIAGCSSGIEPLYALAYRHVGEFVGIVEPHPLLLRELSRIGKYDPALLHEIEVTGRIGHRTDLPEELRRLFRVATEISPEEHIRVQAAVQRHVENAVSKTINLPYEATRDDVRRAFLLAHELGCKGVTVYREGAPRGQVLQVLGHCLSCVGEDVIPEDRTRY</sequence>
<dbReference type="PANTHER" id="PTHR43371:SF1">
    <property type="entry name" value="RIBONUCLEOSIDE-DIPHOSPHATE REDUCTASE"/>
    <property type="match status" value="1"/>
</dbReference>
<dbReference type="STRING" id="309801.trd_0949"/>
<evidence type="ECO:0000313" key="14">
    <source>
        <dbReference type="EMBL" id="ACM05053.1"/>
    </source>
</evidence>
<protein>
    <recommendedName>
        <fullName evidence="11">Vitamin B12-dependent ribonucleotide reductase</fullName>
        <ecNumber evidence="11">1.17.4.1</ecNumber>
    </recommendedName>
</protein>
<comment type="function">
    <text evidence="11">Catalyzes the reduction of ribonucleotides to deoxyribonucleotides. May function to provide a pool of deoxyribonucleotide precursors for DNA repair during oxygen limitation and/or for immediate growth after restoration of oxygen.</text>
</comment>
<keyword evidence="15" id="KW-1185">Reference proteome</keyword>
<dbReference type="InterPro" id="IPR013509">
    <property type="entry name" value="RNR_lsu_N"/>
</dbReference>
<evidence type="ECO:0000259" key="13">
    <source>
        <dbReference type="Pfam" id="PF02867"/>
    </source>
</evidence>
<dbReference type="InterPro" id="IPR008926">
    <property type="entry name" value="RNR_R1-su_N"/>
</dbReference>
<dbReference type="HOGENOM" id="CLU_000404_2_3_0"/>
<dbReference type="EC" id="1.17.4.1" evidence="11"/>
<keyword evidence="7" id="KW-0215">Deoxyribonucleotide synthesis</keyword>
<dbReference type="Pfam" id="PF02867">
    <property type="entry name" value="Ribonuc_red_lgC"/>
    <property type="match status" value="1"/>
</dbReference>
<dbReference type="Proteomes" id="UP000000447">
    <property type="component" value="Chromosome"/>
</dbReference>
<dbReference type="GO" id="GO:0009263">
    <property type="term" value="P:deoxyribonucleotide biosynthetic process"/>
    <property type="evidence" value="ECO:0007669"/>
    <property type="project" value="UniProtKB-KW"/>
</dbReference>
<dbReference type="SUPFAM" id="SSF48168">
    <property type="entry name" value="R1 subunit of ribonucleotide reductase, N-terminal domain"/>
    <property type="match status" value="1"/>
</dbReference>
<dbReference type="RefSeq" id="WP_015921913.1">
    <property type="nucleotide sequence ID" value="NC_011959.1"/>
</dbReference>
<keyword evidence="5 11" id="KW-0547">Nucleotide-binding</keyword>
<evidence type="ECO:0000313" key="15">
    <source>
        <dbReference type="Proteomes" id="UP000000447"/>
    </source>
</evidence>
<organism evidence="14 15">
    <name type="scientific">Thermomicrobium roseum (strain ATCC 27502 / DSM 5159 / P-2)</name>
    <dbReference type="NCBI Taxonomy" id="309801"/>
    <lineage>
        <taxon>Bacteria</taxon>
        <taxon>Pseudomonadati</taxon>
        <taxon>Thermomicrobiota</taxon>
        <taxon>Thermomicrobia</taxon>
        <taxon>Thermomicrobiales</taxon>
        <taxon>Thermomicrobiaceae</taxon>
        <taxon>Thermomicrobium</taxon>
    </lineage>
</organism>
<dbReference type="SUPFAM" id="SSF51998">
    <property type="entry name" value="PFL-like glycyl radical enzymes"/>
    <property type="match status" value="1"/>
</dbReference>
<dbReference type="KEGG" id="tro:trd_0949"/>
<dbReference type="Pfam" id="PF00317">
    <property type="entry name" value="Ribonuc_red_lgN"/>
    <property type="match status" value="1"/>
</dbReference>
<reference evidence="14 15" key="1">
    <citation type="journal article" date="2009" name="PLoS ONE">
        <title>Complete genome sequence of the aerobic CO-oxidizing thermophile Thermomicrobium roseum.</title>
        <authorList>
            <person name="Wu D."/>
            <person name="Raymond J."/>
            <person name="Wu M."/>
            <person name="Chatterji S."/>
            <person name="Ren Q."/>
            <person name="Graham J.E."/>
            <person name="Bryant D.A."/>
            <person name="Robb F."/>
            <person name="Colman A."/>
            <person name="Tallon L.J."/>
            <person name="Badger J.H."/>
            <person name="Madupu R."/>
            <person name="Ward N.L."/>
            <person name="Eisen J.A."/>
        </authorList>
    </citation>
    <scope>NUCLEOTIDE SEQUENCE [LARGE SCALE GENOMIC DNA]</scope>
    <source>
        <strain evidence="15">ATCC 27502 / DSM 5159 / P-2</strain>
    </source>
</reference>
<keyword evidence="4 11" id="KW-0237">DNA synthesis</keyword>
<dbReference type="InterPro" id="IPR000788">
    <property type="entry name" value="RNR_lg_C"/>
</dbReference>
<comment type="catalytic activity">
    <reaction evidence="10 11">
        <text>a 2'-deoxyribonucleoside 5'-diphosphate + [thioredoxin]-disulfide + H2O = a ribonucleoside 5'-diphosphate + [thioredoxin]-dithiol</text>
        <dbReference type="Rhea" id="RHEA:23252"/>
        <dbReference type="Rhea" id="RHEA-COMP:10698"/>
        <dbReference type="Rhea" id="RHEA-COMP:10700"/>
        <dbReference type="ChEBI" id="CHEBI:15377"/>
        <dbReference type="ChEBI" id="CHEBI:29950"/>
        <dbReference type="ChEBI" id="CHEBI:50058"/>
        <dbReference type="ChEBI" id="CHEBI:57930"/>
        <dbReference type="ChEBI" id="CHEBI:73316"/>
        <dbReference type="EC" id="1.17.4.1"/>
    </reaction>
</comment>
<evidence type="ECO:0000256" key="10">
    <source>
        <dbReference type="ARBA" id="ARBA00047754"/>
    </source>
</evidence>
<dbReference type="InterPro" id="IPR050862">
    <property type="entry name" value="RdRp_reductase_class-2"/>
</dbReference>
<accession>B9KZV2</accession>
<feature type="domain" description="Ribonucleotide reductase large subunit N-terminal" evidence="12">
    <location>
        <begin position="4"/>
        <end position="85"/>
    </location>
</feature>